<feature type="compositionally biased region" description="Low complexity" evidence="2">
    <location>
        <begin position="294"/>
        <end position="312"/>
    </location>
</feature>
<organism evidence="4 5">
    <name type="scientific">Pythium insidiosum</name>
    <name type="common">Pythiosis disease agent</name>
    <dbReference type="NCBI Taxonomy" id="114742"/>
    <lineage>
        <taxon>Eukaryota</taxon>
        <taxon>Sar</taxon>
        <taxon>Stramenopiles</taxon>
        <taxon>Oomycota</taxon>
        <taxon>Peronosporomycetes</taxon>
        <taxon>Pythiales</taxon>
        <taxon>Pythiaceae</taxon>
        <taxon>Pythium</taxon>
    </lineage>
</organism>
<dbReference type="GO" id="GO:0007015">
    <property type="term" value="P:actin filament organization"/>
    <property type="evidence" value="ECO:0007669"/>
    <property type="project" value="TreeGrafter"/>
</dbReference>
<dbReference type="Pfam" id="PF21938">
    <property type="entry name" value="CAP_N"/>
    <property type="match status" value="1"/>
</dbReference>
<dbReference type="InterPro" id="IPR036223">
    <property type="entry name" value="CAP_C_sf"/>
</dbReference>
<dbReference type="SUPFAM" id="SSF69340">
    <property type="entry name" value="C-terminal domain of adenylylcyclase associated protein"/>
    <property type="match status" value="1"/>
</dbReference>
<dbReference type="PANTHER" id="PTHR10652">
    <property type="entry name" value="ADENYLYL CYCLASE-ASSOCIATED PROTEIN"/>
    <property type="match status" value="1"/>
</dbReference>
<dbReference type="GO" id="GO:0005737">
    <property type="term" value="C:cytoplasm"/>
    <property type="evidence" value="ECO:0007669"/>
    <property type="project" value="TreeGrafter"/>
</dbReference>
<dbReference type="InterPro" id="IPR017901">
    <property type="entry name" value="C-CAP_CF_C-like"/>
</dbReference>
<dbReference type="PANTHER" id="PTHR10652:SF0">
    <property type="entry name" value="ADENYLYL CYCLASE-ASSOCIATED PROTEIN"/>
    <property type="match status" value="1"/>
</dbReference>
<dbReference type="GO" id="GO:0019933">
    <property type="term" value="P:cAMP-mediated signaling"/>
    <property type="evidence" value="ECO:0007669"/>
    <property type="project" value="TreeGrafter"/>
</dbReference>
<name>A0AAD5LEX1_PYTIN</name>
<dbReference type="InterPro" id="IPR016098">
    <property type="entry name" value="CAP/MinC_C"/>
</dbReference>
<dbReference type="Pfam" id="PF08603">
    <property type="entry name" value="CAP_C"/>
    <property type="match status" value="1"/>
</dbReference>
<evidence type="ECO:0000259" key="3">
    <source>
        <dbReference type="PROSITE" id="PS51329"/>
    </source>
</evidence>
<feature type="region of interest" description="Disordered" evidence="2">
    <location>
        <begin position="282"/>
        <end position="312"/>
    </location>
</feature>
<dbReference type="FunFam" id="1.25.40.330:FF:000001">
    <property type="entry name" value="Adenylyl cyclase-associated protein"/>
    <property type="match status" value="1"/>
</dbReference>
<dbReference type="InterPro" id="IPR006599">
    <property type="entry name" value="CARP_motif"/>
</dbReference>
<comment type="similarity">
    <text evidence="1">Belongs to the CAP family.</text>
</comment>
<dbReference type="EMBL" id="JAKCXM010000330">
    <property type="protein sequence ID" value="KAJ0395682.1"/>
    <property type="molecule type" value="Genomic_DNA"/>
</dbReference>
<feature type="domain" description="C-CAP/cofactor C-like" evidence="3">
    <location>
        <begin position="310"/>
        <end position="450"/>
    </location>
</feature>
<proteinExistence type="inferred from homology"/>
<dbReference type="InterPro" id="IPR053950">
    <property type="entry name" value="CAP_N"/>
</dbReference>
<evidence type="ECO:0000313" key="4">
    <source>
        <dbReference type="EMBL" id="KAJ0395682.1"/>
    </source>
</evidence>
<dbReference type="AlphaFoldDB" id="A0AAD5LEX1"/>
<sequence>MEATKPLGSLLERLASRLARVEAKLGISGQASPLSSPRASAAVSAPAAAPAELAPQIVAYDEYTAQFLPPFVAAGDKIGEDAAKLAAVTKRAFEALRAYLVMASQCKKPAALNPEHLKDLQACMKEINSMRDNRSAFANHQNMVNEGIQALGWVCVEPAPKPFIESYVGGSDFWGNKIRVQYKTSSPEQIEYVAAFKNILLELMAYVKAHHTTGVTWNPKGVDTSAYVPTDAAPPAAAASSAPAGGMNSVFAGIRSIDQSQGHTAGLRKVTKDMQTWREEYKAGGDAAPKPAPKKAAPAPAAAPAAAAKPAKTPVVEQRNGNWAIEHHVNAASPIVVKDINMKQQVYIFGCDNSTIILEGKAKSIVLDNCKKAKLLFDDAVSSIEIVNCKNAQVQCKGKVPSVAIDKSDGVLVYVSWEGRDAQFVTSKSSEMNVAFPAGENSDELIERPIPEQFVHKIQVDGNLSSDVSDLYTH</sequence>
<comment type="caution">
    <text evidence="4">The sequence shown here is derived from an EMBL/GenBank/DDBJ whole genome shotgun (WGS) entry which is preliminary data.</text>
</comment>
<dbReference type="SUPFAM" id="SSF101278">
    <property type="entry name" value="N-terminal domain of adenylylcyclase associated protein, CAP"/>
    <property type="match status" value="1"/>
</dbReference>
<dbReference type="Gene3D" id="1.25.40.330">
    <property type="entry name" value="Adenylate cyclase-associated CAP, N-terminal domain"/>
    <property type="match status" value="1"/>
</dbReference>
<dbReference type="PROSITE" id="PS51329">
    <property type="entry name" value="C_CAP_COFACTOR_C"/>
    <property type="match status" value="1"/>
</dbReference>
<accession>A0AAD5LEX1</accession>
<dbReference type="Proteomes" id="UP001209570">
    <property type="component" value="Unassembled WGS sequence"/>
</dbReference>
<evidence type="ECO:0000313" key="5">
    <source>
        <dbReference type="Proteomes" id="UP001209570"/>
    </source>
</evidence>
<keyword evidence="5" id="KW-1185">Reference proteome</keyword>
<dbReference type="GO" id="GO:0003779">
    <property type="term" value="F:actin binding"/>
    <property type="evidence" value="ECO:0007669"/>
    <property type="project" value="InterPro"/>
</dbReference>
<dbReference type="InterPro" id="IPR013912">
    <property type="entry name" value="Adenylate_cyclase-assoc_CAP_C"/>
</dbReference>
<protein>
    <recommendedName>
        <fullName evidence="3">C-CAP/cofactor C-like domain-containing protein</fullName>
    </recommendedName>
</protein>
<reference evidence="4" key="1">
    <citation type="submission" date="2021-12" db="EMBL/GenBank/DDBJ databases">
        <title>Prjna785345.</title>
        <authorList>
            <person name="Rujirawat T."/>
            <person name="Krajaejun T."/>
        </authorList>
    </citation>
    <scope>NUCLEOTIDE SEQUENCE</scope>
    <source>
        <strain evidence="4">Pi057C3</strain>
    </source>
</reference>
<dbReference type="GO" id="GO:0008179">
    <property type="term" value="F:adenylate cyclase binding"/>
    <property type="evidence" value="ECO:0007669"/>
    <property type="project" value="TreeGrafter"/>
</dbReference>
<dbReference type="Gene3D" id="2.160.20.70">
    <property type="match status" value="1"/>
</dbReference>
<dbReference type="SMART" id="SM00673">
    <property type="entry name" value="CARP"/>
    <property type="match status" value="2"/>
</dbReference>
<dbReference type="InterPro" id="IPR036222">
    <property type="entry name" value="CAP_N_sf"/>
</dbReference>
<evidence type="ECO:0000256" key="2">
    <source>
        <dbReference type="SAM" id="MobiDB-lite"/>
    </source>
</evidence>
<dbReference type="InterPro" id="IPR001837">
    <property type="entry name" value="Adenylate_cyclase-assoc_CAP"/>
</dbReference>
<gene>
    <name evidence="4" type="ORF">P43SY_002475</name>
</gene>
<evidence type="ECO:0000256" key="1">
    <source>
        <dbReference type="ARBA" id="ARBA00007659"/>
    </source>
</evidence>